<dbReference type="Pfam" id="PF00528">
    <property type="entry name" value="BPD_transp_1"/>
    <property type="match status" value="1"/>
</dbReference>
<evidence type="ECO:0000256" key="1">
    <source>
        <dbReference type="ARBA" id="ARBA00004651"/>
    </source>
</evidence>
<comment type="similarity">
    <text evidence="7">Belongs to the binding-protein-dependent transport system permease family.</text>
</comment>
<dbReference type="EMBL" id="LOPV01000561">
    <property type="protein sequence ID" value="KTG14420.1"/>
    <property type="molecule type" value="Genomic_DNA"/>
</dbReference>
<comment type="caution">
    <text evidence="9">The sequence shown here is derived from an EMBL/GenBank/DDBJ whole genome shotgun (WGS) entry which is preliminary data.</text>
</comment>
<evidence type="ECO:0000256" key="2">
    <source>
        <dbReference type="ARBA" id="ARBA00022448"/>
    </source>
</evidence>
<comment type="subcellular location">
    <subcellularLocation>
        <location evidence="1 7">Cell membrane</location>
        <topology evidence="1 7">Multi-pass membrane protein</topology>
    </subcellularLocation>
</comment>
<keyword evidence="6 7" id="KW-0472">Membrane</keyword>
<dbReference type="RefSeq" id="WP_058573352.1">
    <property type="nucleotide sequence ID" value="NZ_LOPV01000561.1"/>
</dbReference>
<proteinExistence type="inferred from homology"/>
<gene>
    <name evidence="9" type="ORF">AUR66_03095</name>
</gene>
<dbReference type="CDD" id="cd06261">
    <property type="entry name" value="TM_PBP2"/>
    <property type="match status" value="1"/>
</dbReference>
<feature type="transmembrane region" description="Helical" evidence="7">
    <location>
        <begin position="105"/>
        <end position="126"/>
    </location>
</feature>
<feature type="transmembrane region" description="Helical" evidence="7">
    <location>
        <begin position="188"/>
        <end position="206"/>
    </location>
</feature>
<name>A0A0W1RM93_9EURY</name>
<dbReference type="Proteomes" id="UP000053157">
    <property type="component" value="Unassembled WGS sequence"/>
</dbReference>
<evidence type="ECO:0000259" key="8">
    <source>
        <dbReference type="PROSITE" id="PS50928"/>
    </source>
</evidence>
<reference evidence="9 10" key="1">
    <citation type="submission" date="2015-12" db="EMBL/GenBank/DDBJ databases">
        <title>Haloferax profundi sp. nov. isolated from the Discovery deep brine-seawater interface in the Red Sea.</title>
        <authorList>
            <person name="Zhang G."/>
            <person name="Stingl U."/>
            <person name="Rashid M."/>
        </authorList>
    </citation>
    <scope>NUCLEOTIDE SEQUENCE [LARGE SCALE GENOMIC DNA]</scope>
    <source>
        <strain evidence="9 10">SB29</strain>
    </source>
</reference>
<evidence type="ECO:0000313" key="10">
    <source>
        <dbReference type="Proteomes" id="UP000053157"/>
    </source>
</evidence>
<keyword evidence="3" id="KW-1003">Cell membrane</keyword>
<dbReference type="GO" id="GO:0005886">
    <property type="term" value="C:plasma membrane"/>
    <property type="evidence" value="ECO:0007669"/>
    <property type="project" value="UniProtKB-SubCell"/>
</dbReference>
<dbReference type="AlphaFoldDB" id="A0A0W1RM93"/>
<evidence type="ECO:0000313" key="9">
    <source>
        <dbReference type="EMBL" id="KTG14420.1"/>
    </source>
</evidence>
<feature type="transmembrane region" description="Helical" evidence="7">
    <location>
        <begin position="12"/>
        <end position="32"/>
    </location>
</feature>
<dbReference type="InterPro" id="IPR000515">
    <property type="entry name" value="MetI-like"/>
</dbReference>
<dbReference type="SUPFAM" id="SSF161098">
    <property type="entry name" value="MetI-like"/>
    <property type="match status" value="1"/>
</dbReference>
<evidence type="ECO:0000256" key="5">
    <source>
        <dbReference type="ARBA" id="ARBA00022989"/>
    </source>
</evidence>
<evidence type="ECO:0000256" key="3">
    <source>
        <dbReference type="ARBA" id="ARBA00022475"/>
    </source>
</evidence>
<sequence>MSMHWYVARRVAWAVVATYLILTITFGLLAVAPGDGQTAFAFQAATEGGDVDEARETFDEITGRDEPLLTRYSNYMVNMATFNWGWSFTRNQPVMDAIAAAYPYSLMYAVPATLISIVFGYAIGLYSATHQYTLTDYVGTFTAFFGISIPNFWFGIMLILVFAVDLGWLPSYYQTGRGVWTLANAKQLILPVVVLSTGAIAGNMRYSRAEALEYVHADFVKTARAKGANDWRVLVRHIFRPAMVPLMTILVADILGLLFAGAYITEVVFQIPGLGLLSYRAIIQQDTALVMATTLVPVFIAIVGNLVQDIAYTVLDPRIDYGDR</sequence>
<keyword evidence="10" id="KW-1185">Reference proteome</keyword>
<protein>
    <submittedName>
        <fullName evidence="9">Peptide ABC transporter permease</fullName>
    </submittedName>
</protein>
<dbReference type="PANTHER" id="PTHR43163">
    <property type="entry name" value="DIPEPTIDE TRANSPORT SYSTEM PERMEASE PROTEIN DPPB-RELATED"/>
    <property type="match status" value="1"/>
</dbReference>
<feature type="domain" description="ABC transmembrane type-1" evidence="8">
    <location>
        <begin position="102"/>
        <end position="308"/>
    </location>
</feature>
<dbReference type="InterPro" id="IPR035906">
    <property type="entry name" value="MetI-like_sf"/>
</dbReference>
<evidence type="ECO:0000256" key="6">
    <source>
        <dbReference type="ARBA" id="ARBA00023136"/>
    </source>
</evidence>
<keyword evidence="2 7" id="KW-0813">Transport</keyword>
<feature type="transmembrane region" description="Helical" evidence="7">
    <location>
        <begin position="288"/>
        <end position="307"/>
    </location>
</feature>
<feature type="transmembrane region" description="Helical" evidence="7">
    <location>
        <begin position="242"/>
        <end position="264"/>
    </location>
</feature>
<organism evidence="9 10">
    <name type="scientific">Haloferax profundi</name>
    <dbReference type="NCBI Taxonomy" id="1544718"/>
    <lineage>
        <taxon>Archaea</taxon>
        <taxon>Methanobacteriati</taxon>
        <taxon>Methanobacteriota</taxon>
        <taxon>Stenosarchaea group</taxon>
        <taxon>Halobacteria</taxon>
        <taxon>Halobacteriales</taxon>
        <taxon>Haloferacaceae</taxon>
        <taxon>Haloferax</taxon>
    </lineage>
</organism>
<accession>A0A0W1RM93</accession>
<feature type="transmembrane region" description="Helical" evidence="7">
    <location>
        <begin position="138"/>
        <end position="168"/>
    </location>
</feature>
<dbReference type="Gene3D" id="1.10.3720.10">
    <property type="entry name" value="MetI-like"/>
    <property type="match status" value="1"/>
</dbReference>
<dbReference type="PROSITE" id="PS50928">
    <property type="entry name" value="ABC_TM1"/>
    <property type="match status" value="1"/>
</dbReference>
<evidence type="ECO:0000256" key="4">
    <source>
        <dbReference type="ARBA" id="ARBA00022692"/>
    </source>
</evidence>
<evidence type="ECO:0000256" key="7">
    <source>
        <dbReference type="RuleBase" id="RU363032"/>
    </source>
</evidence>
<dbReference type="PANTHER" id="PTHR43163:SF6">
    <property type="entry name" value="DIPEPTIDE TRANSPORT SYSTEM PERMEASE PROTEIN DPPB-RELATED"/>
    <property type="match status" value="1"/>
</dbReference>
<dbReference type="GO" id="GO:0055085">
    <property type="term" value="P:transmembrane transport"/>
    <property type="evidence" value="ECO:0007669"/>
    <property type="project" value="InterPro"/>
</dbReference>
<dbReference type="OrthoDB" id="44105at2157"/>
<keyword evidence="5 7" id="KW-1133">Transmembrane helix</keyword>
<keyword evidence="4 7" id="KW-0812">Transmembrane</keyword>